<feature type="transmembrane region" description="Helical" evidence="1">
    <location>
        <begin position="96"/>
        <end position="121"/>
    </location>
</feature>
<keyword evidence="1" id="KW-0812">Transmembrane</keyword>
<evidence type="ECO:0000256" key="1">
    <source>
        <dbReference type="SAM" id="Phobius"/>
    </source>
</evidence>
<keyword evidence="3" id="KW-1185">Reference proteome</keyword>
<proteinExistence type="predicted"/>
<dbReference type="InterPro" id="IPR010380">
    <property type="entry name" value="DUF975"/>
</dbReference>
<feature type="transmembrane region" description="Helical" evidence="1">
    <location>
        <begin position="207"/>
        <end position="240"/>
    </location>
</feature>
<organism evidence="2 3">
    <name type="scientific">Faecalibacter rhinopitheci</name>
    <dbReference type="NCBI Taxonomy" id="2779678"/>
    <lineage>
        <taxon>Bacteria</taxon>
        <taxon>Pseudomonadati</taxon>
        <taxon>Bacteroidota</taxon>
        <taxon>Flavobacteriia</taxon>
        <taxon>Flavobacteriales</taxon>
        <taxon>Weeksellaceae</taxon>
        <taxon>Faecalibacter</taxon>
    </lineage>
</organism>
<dbReference type="EMBL" id="JADGIK010000002">
    <property type="protein sequence ID" value="MBF0596674.1"/>
    <property type="molecule type" value="Genomic_DNA"/>
</dbReference>
<comment type="caution">
    <text evidence="2">The sequence shown here is derived from an EMBL/GenBank/DDBJ whole genome shotgun (WGS) entry which is preliminary data.</text>
</comment>
<name>A0A8J7K3W5_9FLAO</name>
<sequence length="273" mass="30354">MKQNVESKINELLVTGYKTSFNSVFGKASDIFKGIAGYAILAFVVYFIASMIISSVIGLLFPVAAMDYNEVMDTIQGGDNEALRDLLTQYSQNTSYIYSIVNNLITAALYPILYSIFTMAYKFDNYKNVEISDIFIHYRDGKFLNIFLASLIISIISMIGIILCIIPGFIIYAVTLLVVPLIIFADADIKQALNYGVKLGFKDLGSFILLLLSIIGVLIVGLLLCCVGLIAAVPFVYVLIYSFYKEIVGFPDNHTEIDEIGTDIYKDNPYMNS</sequence>
<evidence type="ECO:0000313" key="2">
    <source>
        <dbReference type="EMBL" id="MBF0596674.1"/>
    </source>
</evidence>
<evidence type="ECO:0008006" key="4">
    <source>
        <dbReference type="Google" id="ProtNLM"/>
    </source>
</evidence>
<reference evidence="2" key="1">
    <citation type="submission" date="2020-10" db="EMBL/GenBank/DDBJ databases">
        <authorList>
            <person name="Lu T."/>
            <person name="Wang Q."/>
            <person name="Han X."/>
        </authorList>
    </citation>
    <scope>NUCLEOTIDE SEQUENCE</scope>
    <source>
        <strain evidence="2">WQ 117</strain>
    </source>
</reference>
<dbReference type="AlphaFoldDB" id="A0A8J7K3W5"/>
<feature type="transmembrane region" description="Helical" evidence="1">
    <location>
        <begin position="142"/>
        <end position="163"/>
    </location>
</feature>
<gene>
    <name evidence="2" type="ORF">IM532_04310</name>
</gene>
<accession>A0A8J7K3W5</accession>
<dbReference type="Proteomes" id="UP000608754">
    <property type="component" value="Unassembled WGS sequence"/>
</dbReference>
<dbReference type="PANTHER" id="PTHR40076">
    <property type="entry name" value="MEMBRANE PROTEIN-RELATED"/>
    <property type="match status" value="1"/>
</dbReference>
<feature type="transmembrane region" description="Helical" evidence="1">
    <location>
        <begin position="169"/>
        <end position="187"/>
    </location>
</feature>
<dbReference type="RefSeq" id="WP_194182202.1">
    <property type="nucleotide sequence ID" value="NZ_JADGIK010000002.1"/>
</dbReference>
<protein>
    <recommendedName>
        <fullName evidence="4">DUF975 family protein</fullName>
    </recommendedName>
</protein>
<keyword evidence="1" id="KW-1133">Transmembrane helix</keyword>
<keyword evidence="1" id="KW-0472">Membrane</keyword>
<evidence type="ECO:0000313" key="3">
    <source>
        <dbReference type="Proteomes" id="UP000608754"/>
    </source>
</evidence>
<dbReference type="PANTHER" id="PTHR40076:SF1">
    <property type="entry name" value="MEMBRANE PROTEIN"/>
    <property type="match status" value="1"/>
</dbReference>
<feature type="transmembrane region" description="Helical" evidence="1">
    <location>
        <begin position="35"/>
        <end position="61"/>
    </location>
</feature>